<evidence type="ECO:0000313" key="3">
    <source>
        <dbReference type="Proteomes" id="UP001642464"/>
    </source>
</evidence>
<name>A0ABP0HAZ8_9DINO</name>
<proteinExistence type="predicted"/>
<organism evidence="2 3">
    <name type="scientific">Durusdinium trenchii</name>
    <dbReference type="NCBI Taxonomy" id="1381693"/>
    <lineage>
        <taxon>Eukaryota</taxon>
        <taxon>Sar</taxon>
        <taxon>Alveolata</taxon>
        <taxon>Dinophyceae</taxon>
        <taxon>Suessiales</taxon>
        <taxon>Symbiodiniaceae</taxon>
        <taxon>Durusdinium</taxon>
    </lineage>
</organism>
<sequence>MESVYGMTWLRGYMDFIGYVFLLLEEPCGRSVLSALFKVVAFLEMTSEVPSEKRITTTQAIHNYLMEFSKGSSWAPHQRVKAARIPLEVARAWAQGVLDVSLQKFKRIYSWYKLIKLWGALRSHDAEGVPPATLLFDEVVGLQGDIVRGKTTGVGRRVEVVQFFVSKDAWLISRDWLRVGLELFMGMNWDISMGNRDFLMCKPTNNLQGFRKSMMRYPDAMCFSRALLTELYSTRKNEEGNLYRVMIPESTSYWSEHSKRVTIMSWALIAEVPRETRRRWGRWSPGVDEEYAVTTKRGVIAAQGTLAAKIRAQYEITDFVDDKSVLNGFSLWLQTVYFKTVVKKPLREPKQEDLVVLDSPTEVFSDDEGMDDIQPGDRFPLGTFILSVVGRAKRRTLHITGGCYRVPGVHYREYVVVGQERISSEKGERLCSTCFTPKEKIAEALASGEGAEQSTSSEPSSSEDVSDEDI</sequence>
<comment type="caution">
    <text evidence="2">The sequence shown here is derived from an EMBL/GenBank/DDBJ whole genome shotgun (WGS) entry which is preliminary data.</text>
</comment>
<protein>
    <submittedName>
        <fullName evidence="2">DnaJ-like subfamily C member 17</fullName>
    </submittedName>
</protein>
<dbReference type="Proteomes" id="UP001642464">
    <property type="component" value="Unassembled WGS sequence"/>
</dbReference>
<keyword evidence="3" id="KW-1185">Reference proteome</keyword>
<evidence type="ECO:0000256" key="1">
    <source>
        <dbReference type="SAM" id="MobiDB-lite"/>
    </source>
</evidence>
<evidence type="ECO:0000313" key="2">
    <source>
        <dbReference type="EMBL" id="CAK8987403.1"/>
    </source>
</evidence>
<reference evidence="2 3" key="1">
    <citation type="submission" date="2024-02" db="EMBL/GenBank/DDBJ databases">
        <authorList>
            <person name="Chen Y."/>
            <person name="Shah S."/>
            <person name="Dougan E. K."/>
            <person name="Thang M."/>
            <person name="Chan C."/>
        </authorList>
    </citation>
    <scope>NUCLEOTIDE SEQUENCE [LARGE SCALE GENOMIC DNA]</scope>
</reference>
<accession>A0ABP0HAZ8</accession>
<dbReference type="EMBL" id="CAXAMM010000436">
    <property type="protein sequence ID" value="CAK8987403.1"/>
    <property type="molecule type" value="Genomic_DNA"/>
</dbReference>
<feature type="region of interest" description="Disordered" evidence="1">
    <location>
        <begin position="445"/>
        <end position="470"/>
    </location>
</feature>
<feature type="compositionally biased region" description="Low complexity" evidence="1">
    <location>
        <begin position="454"/>
        <end position="463"/>
    </location>
</feature>
<gene>
    <name evidence="2" type="ORF">SCF082_LOCUS956</name>
</gene>